<protein>
    <submittedName>
        <fullName evidence="2">Uncharacterized protein</fullName>
    </submittedName>
</protein>
<evidence type="ECO:0000313" key="3">
    <source>
        <dbReference type="Proteomes" id="UP000832034"/>
    </source>
</evidence>
<keyword evidence="1" id="KW-0812">Transmembrane</keyword>
<proteinExistence type="predicted"/>
<evidence type="ECO:0000313" key="2">
    <source>
        <dbReference type="EMBL" id="UOO91450.1"/>
    </source>
</evidence>
<reference evidence="2" key="2">
    <citation type="journal article" date="2022" name="Res Sq">
        <title>Evolution of multicellular longitudinally dividing oral cavity symbionts (Neisseriaceae).</title>
        <authorList>
            <person name="Nyongesa S."/>
            <person name="Weber P."/>
            <person name="Bernet E."/>
            <person name="Pullido F."/>
            <person name="Nieckarz M."/>
            <person name="Delaby M."/>
            <person name="Nieves C."/>
            <person name="Viehboeck T."/>
            <person name="Krause N."/>
            <person name="Rivera-Millot A."/>
            <person name="Nakamura A."/>
            <person name="Vischer N."/>
            <person name="VanNieuwenhze M."/>
            <person name="Brun Y."/>
            <person name="Cava F."/>
            <person name="Bulgheresi S."/>
            <person name="Veyrier F."/>
        </authorList>
    </citation>
    <scope>NUCLEOTIDE SEQUENCE</scope>
    <source>
        <strain evidence="2">SAG 1488-6</strain>
    </source>
</reference>
<accession>A0ABY4E6S0</accession>
<evidence type="ECO:0000256" key="1">
    <source>
        <dbReference type="SAM" id="Phobius"/>
    </source>
</evidence>
<organism evidence="2 3">
    <name type="scientific">Vitreoscilla stercoraria</name>
    <dbReference type="NCBI Taxonomy" id="61"/>
    <lineage>
        <taxon>Bacteria</taxon>
        <taxon>Pseudomonadati</taxon>
        <taxon>Pseudomonadota</taxon>
        <taxon>Betaproteobacteria</taxon>
        <taxon>Neisseriales</taxon>
        <taxon>Neisseriaceae</taxon>
        <taxon>Vitreoscilla</taxon>
    </lineage>
</organism>
<dbReference type="Proteomes" id="UP000832034">
    <property type="component" value="Chromosome"/>
</dbReference>
<sequence>MILAYIGLAIFMIGGIGSLIAAFKVHIGWFLACLLLAPASLVFLILHWQDAKNPFFLQLAGLILLVIGGNFTQTV</sequence>
<gene>
    <name evidence="2" type="ORF">LVJ81_07165</name>
</gene>
<feature type="transmembrane region" description="Helical" evidence="1">
    <location>
        <begin position="5"/>
        <end position="23"/>
    </location>
</feature>
<name>A0ABY4E6S0_VITST</name>
<feature type="transmembrane region" description="Helical" evidence="1">
    <location>
        <begin position="55"/>
        <end position="72"/>
    </location>
</feature>
<keyword evidence="3" id="KW-1185">Reference proteome</keyword>
<reference evidence="2" key="1">
    <citation type="submission" date="2021-12" db="EMBL/GenBank/DDBJ databases">
        <authorList>
            <person name="Veyrier F.J."/>
        </authorList>
    </citation>
    <scope>NUCLEOTIDE SEQUENCE</scope>
    <source>
        <strain evidence="2">SAG 1488-6</strain>
    </source>
</reference>
<feature type="transmembrane region" description="Helical" evidence="1">
    <location>
        <begin position="29"/>
        <end position="48"/>
    </location>
</feature>
<keyword evidence="1" id="KW-0472">Membrane</keyword>
<dbReference type="EMBL" id="CP091512">
    <property type="protein sequence ID" value="UOO91450.1"/>
    <property type="molecule type" value="Genomic_DNA"/>
</dbReference>
<dbReference type="RefSeq" id="WP_019958937.1">
    <property type="nucleotide sequence ID" value="NZ_CP091512.1"/>
</dbReference>
<keyword evidence="1" id="KW-1133">Transmembrane helix</keyword>